<sequence>MGREKEKDVGDADLPPENLEELRRLKKVEQDRINGRYARIRRCRNELEYKNKVTYFVTKLPNGCNRDGLWRAYEHHHNLMDASIPSKKDRWGNTFGFLRFVEVEDVDTFKKELEKTMVDGKKVRVSIARWDKDSEGNDQKEINREFSHHPLPPSTVWTGDPMAYRNATVGNIDNRRSQEECVMTVITAPRSSPTAHPLVETSLVGSINDASILNDLPFYLKRWSGLDDCVVRYMGGLSIILTFPTKQDSITYRETKGHMWGSFFSSLEVWDGISYPKERLAWITVRGIPPDLFGTKMIHKVAASFGKVVAEVDVSNLESNLAFTRVPILIKNMEKVNKKVLILHQGVKFECWVYEDLEEWIPGFMRVGSPSFSTDDDDQKTENSPSSVQHVGEDDDDEEGAKETDQHGEVEPNDDVLPSGSHISPGPIADEISQSSHEIGPVNSDPFNLGPIIDEVMACHNMKAKNNLGAKSSKTIMTETAGGRRYKRRNINLPDLNLDIYDVTRFKLSRYLLSRNRKLPKRKGNSVGASHITDPHEEQSEAALHNDHEVQSCPNSGDLPQHEGSIGDLAGTEESNTEKEIDQEMTQFLLGNQLTEMSRTCADYYEAFTLFLGYKSTDSNALSTV</sequence>
<dbReference type="GO" id="GO:0003723">
    <property type="term" value="F:RNA binding"/>
    <property type="evidence" value="ECO:0007669"/>
    <property type="project" value="UniProtKB-UniRule"/>
</dbReference>
<feature type="domain" description="RRM" evidence="3">
    <location>
        <begin position="53"/>
        <end position="130"/>
    </location>
</feature>
<protein>
    <recommendedName>
        <fullName evidence="3">RRM domain-containing protein</fullName>
    </recommendedName>
</protein>
<dbReference type="SMART" id="SM00360">
    <property type="entry name" value="RRM"/>
    <property type="match status" value="1"/>
</dbReference>
<keyword evidence="5" id="KW-1185">Reference proteome</keyword>
<dbReference type="Proteomes" id="UP001229421">
    <property type="component" value="Unassembled WGS sequence"/>
</dbReference>
<evidence type="ECO:0000256" key="1">
    <source>
        <dbReference type="PROSITE-ProRule" id="PRU00176"/>
    </source>
</evidence>
<feature type="region of interest" description="Disordered" evidence="2">
    <location>
        <begin position="519"/>
        <end position="540"/>
    </location>
</feature>
<keyword evidence="1" id="KW-0694">RNA-binding</keyword>
<name>A0AAD8L3G6_TARER</name>
<dbReference type="Gene3D" id="3.30.70.330">
    <property type="match status" value="1"/>
</dbReference>
<dbReference type="PANTHER" id="PTHR34427:SF5">
    <property type="entry name" value="DUF4283 DOMAIN-CONTAINING PROTEIN"/>
    <property type="match status" value="1"/>
</dbReference>
<accession>A0AAD8L3G6</accession>
<dbReference type="AlphaFoldDB" id="A0AAD8L3G6"/>
<evidence type="ECO:0000313" key="4">
    <source>
        <dbReference type="EMBL" id="KAK1432308.1"/>
    </source>
</evidence>
<comment type="caution">
    <text evidence="4">The sequence shown here is derived from an EMBL/GenBank/DDBJ whole genome shotgun (WGS) entry which is preliminary data.</text>
</comment>
<gene>
    <name evidence="4" type="ORF">QVD17_09203</name>
</gene>
<dbReference type="Pfam" id="PF00076">
    <property type="entry name" value="RRM_1"/>
    <property type="match status" value="1"/>
</dbReference>
<proteinExistence type="predicted"/>
<evidence type="ECO:0000259" key="3">
    <source>
        <dbReference type="PROSITE" id="PS50102"/>
    </source>
</evidence>
<dbReference type="EMBL" id="JAUHHV010000002">
    <property type="protein sequence ID" value="KAK1432308.1"/>
    <property type="molecule type" value="Genomic_DNA"/>
</dbReference>
<feature type="region of interest" description="Disordered" evidence="2">
    <location>
        <begin position="371"/>
        <end position="443"/>
    </location>
</feature>
<dbReference type="InterPro" id="IPR035979">
    <property type="entry name" value="RBD_domain_sf"/>
</dbReference>
<evidence type="ECO:0000313" key="5">
    <source>
        <dbReference type="Proteomes" id="UP001229421"/>
    </source>
</evidence>
<dbReference type="PANTHER" id="PTHR34427">
    <property type="entry name" value="DUF4283 DOMAIN PROTEIN"/>
    <property type="match status" value="1"/>
</dbReference>
<dbReference type="InterPro" id="IPR012677">
    <property type="entry name" value="Nucleotide-bd_a/b_plait_sf"/>
</dbReference>
<reference evidence="4" key="1">
    <citation type="journal article" date="2023" name="bioRxiv">
        <title>Improved chromosome-level genome assembly for marigold (Tagetes erecta).</title>
        <authorList>
            <person name="Jiang F."/>
            <person name="Yuan L."/>
            <person name="Wang S."/>
            <person name="Wang H."/>
            <person name="Xu D."/>
            <person name="Wang A."/>
            <person name="Fan W."/>
        </authorList>
    </citation>
    <scope>NUCLEOTIDE SEQUENCE</scope>
    <source>
        <strain evidence="4">WSJ</strain>
        <tissue evidence="4">Leaf</tissue>
    </source>
</reference>
<dbReference type="SUPFAM" id="SSF54928">
    <property type="entry name" value="RNA-binding domain, RBD"/>
    <property type="match status" value="1"/>
</dbReference>
<dbReference type="PROSITE" id="PS50102">
    <property type="entry name" value="RRM"/>
    <property type="match status" value="1"/>
</dbReference>
<feature type="compositionally biased region" description="Basic and acidic residues" evidence="2">
    <location>
        <begin position="401"/>
        <end position="410"/>
    </location>
</feature>
<dbReference type="InterPro" id="IPR000504">
    <property type="entry name" value="RRM_dom"/>
</dbReference>
<dbReference type="CDD" id="cd00590">
    <property type="entry name" value="RRM_SF"/>
    <property type="match status" value="1"/>
</dbReference>
<evidence type="ECO:0000256" key="2">
    <source>
        <dbReference type="SAM" id="MobiDB-lite"/>
    </source>
</evidence>
<organism evidence="4 5">
    <name type="scientific">Tagetes erecta</name>
    <name type="common">African marigold</name>
    <dbReference type="NCBI Taxonomy" id="13708"/>
    <lineage>
        <taxon>Eukaryota</taxon>
        <taxon>Viridiplantae</taxon>
        <taxon>Streptophyta</taxon>
        <taxon>Embryophyta</taxon>
        <taxon>Tracheophyta</taxon>
        <taxon>Spermatophyta</taxon>
        <taxon>Magnoliopsida</taxon>
        <taxon>eudicotyledons</taxon>
        <taxon>Gunneridae</taxon>
        <taxon>Pentapetalae</taxon>
        <taxon>asterids</taxon>
        <taxon>campanulids</taxon>
        <taxon>Asterales</taxon>
        <taxon>Asteraceae</taxon>
        <taxon>Asteroideae</taxon>
        <taxon>Heliantheae alliance</taxon>
        <taxon>Tageteae</taxon>
        <taxon>Tagetes</taxon>
    </lineage>
</organism>